<keyword evidence="8 12" id="KW-0472">Membrane</keyword>
<dbReference type="Gene3D" id="1.20.1550.10">
    <property type="entry name" value="DsbB-like"/>
    <property type="match status" value="1"/>
</dbReference>
<reference evidence="13 14" key="1">
    <citation type="journal article" date="2016" name="Nat. Commun.">
        <title>Thousands of microbial genomes shed light on interconnected biogeochemical processes in an aquifer system.</title>
        <authorList>
            <person name="Anantharaman K."/>
            <person name="Brown C.T."/>
            <person name="Hug L.A."/>
            <person name="Sharon I."/>
            <person name="Castelle C.J."/>
            <person name="Probst A.J."/>
            <person name="Thomas B.C."/>
            <person name="Singh A."/>
            <person name="Wilkins M.J."/>
            <person name="Karaoz U."/>
            <person name="Brodie E.L."/>
            <person name="Williams K.H."/>
            <person name="Hubbard S.S."/>
            <person name="Banfield J.F."/>
        </authorList>
    </citation>
    <scope>NUCLEOTIDE SEQUENCE [LARGE SCALE GENOMIC DNA]</scope>
</reference>
<evidence type="ECO:0000256" key="3">
    <source>
        <dbReference type="ARBA" id="ARBA00022448"/>
    </source>
</evidence>
<evidence type="ECO:0000256" key="2">
    <source>
        <dbReference type="ARBA" id="ARBA00007602"/>
    </source>
</evidence>
<evidence type="ECO:0000256" key="11">
    <source>
        <dbReference type="ARBA" id="ARBA00023284"/>
    </source>
</evidence>
<dbReference type="STRING" id="1798497.A3D71_00875"/>
<evidence type="ECO:0000256" key="6">
    <source>
        <dbReference type="ARBA" id="ARBA00022989"/>
    </source>
</evidence>
<evidence type="ECO:0000313" key="13">
    <source>
        <dbReference type="EMBL" id="OGG65714.1"/>
    </source>
</evidence>
<dbReference type="GO" id="GO:0015035">
    <property type="term" value="F:protein-disulfide reductase activity"/>
    <property type="evidence" value="ECO:0007669"/>
    <property type="project" value="InterPro"/>
</dbReference>
<keyword evidence="6 12" id="KW-1133">Transmembrane helix</keyword>
<accession>A0A1F6DWB2</accession>
<keyword evidence="9" id="KW-1015">Disulfide bond</keyword>
<organism evidence="13 14">
    <name type="scientific">Candidatus Kaiserbacteria bacterium RIFCSPHIGHO2_02_FULL_55_20</name>
    <dbReference type="NCBI Taxonomy" id="1798497"/>
    <lineage>
        <taxon>Bacteria</taxon>
        <taxon>Candidatus Kaiseribacteriota</taxon>
    </lineage>
</organism>
<dbReference type="InterPro" id="IPR012187">
    <property type="entry name" value="Disulphide_bond_form_BdbC"/>
</dbReference>
<keyword evidence="5" id="KW-0249">Electron transport</keyword>
<dbReference type="AlphaFoldDB" id="A0A1F6DWB2"/>
<feature type="transmembrane region" description="Helical" evidence="12">
    <location>
        <begin position="104"/>
        <end position="123"/>
    </location>
</feature>
<evidence type="ECO:0000256" key="8">
    <source>
        <dbReference type="ARBA" id="ARBA00023136"/>
    </source>
</evidence>
<comment type="caution">
    <text evidence="13">The sequence shown here is derived from an EMBL/GenBank/DDBJ whole genome shotgun (WGS) entry which is preliminary data.</text>
</comment>
<keyword evidence="3" id="KW-0813">Transport</keyword>
<keyword evidence="11" id="KW-0676">Redox-active center</keyword>
<evidence type="ECO:0000256" key="5">
    <source>
        <dbReference type="ARBA" id="ARBA00022982"/>
    </source>
</evidence>
<feature type="transmembrane region" description="Helical" evidence="12">
    <location>
        <begin position="6"/>
        <end position="29"/>
    </location>
</feature>
<dbReference type="PANTHER" id="PTHR43469:SF1">
    <property type="entry name" value="SPBETA PROPHAGE-DERIVED DISULFIDE BOND FORMATION PROTEIN B"/>
    <property type="match status" value="1"/>
</dbReference>
<dbReference type="Pfam" id="PF02600">
    <property type="entry name" value="DsbB"/>
    <property type="match status" value="1"/>
</dbReference>
<proteinExistence type="inferred from homology"/>
<dbReference type="Proteomes" id="UP000177652">
    <property type="component" value="Unassembled WGS sequence"/>
</dbReference>
<dbReference type="PANTHER" id="PTHR43469">
    <property type="entry name" value="DISULFIDE FORMATION PROTEIN-RELATED"/>
    <property type="match status" value="1"/>
</dbReference>
<dbReference type="InterPro" id="IPR003752">
    <property type="entry name" value="DiS_bond_form_DsbB/BdbC"/>
</dbReference>
<dbReference type="SUPFAM" id="SSF158442">
    <property type="entry name" value="DsbB-like"/>
    <property type="match status" value="1"/>
</dbReference>
<evidence type="ECO:0000256" key="9">
    <source>
        <dbReference type="ARBA" id="ARBA00023157"/>
    </source>
</evidence>
<protein>
    <recommendedName>
        <fullName evidence="15">Disulfide bond formation protein DsbB</fullName>
    </recommendedName>
</protein>
<dbReference type="InterPro" id="IPR023380">
    <property type="entry name" value="DsbB-like_sf"/>
</dbReference>
<keyword evidence="10" id="KW-0143">Chaperone</keyword>
<evidence type="ECO:0000256" key="4">
    <source>
        <dbReference type="ARBA" id="ARBA00022692"/>
    </source>
</evidence>
<keyword evidence="7" id="KW-0560">Oxidoreductase</keyword>
<evidence type="ECO:0000256" key="10">
    <source>
        <dbReference type="ARBA" id="ARBA00023186"/>
    </source>
</evidence>
<evidence type="ECO:0008006" key="15">
    <source>
        <dbReference type="Google" id="ProtNLM"/>
    </source>
</evidence>
<name>A0A1F6DWB2_9BACT</name>
<comment type="similarity">
    <text evidence="2">Belongs to the DsbB family. BdbC subfamily.</text>
</comment>
<evidence type="ECO:0000313" key="14">
    <source>
        <dbReference type="Proteomes" id="UP000177652"/>
    </source>
</evidence>
<keyword evidence="4 12" id="KW-0812">Transmembrane</keyword>
<evidence type="ECO:0000256" key="7">
    <source>
        <dbReference type="ARBA" id="ARBA00023002"/>
    </source>
</evidence>
<feature type="transmembrane region" description="Helical" evidence="12">
    <location>
        <begin position="79"/>
        <end position="97"/>
    </location>
</feature>
<gene>
    <name evidence="13" type="ORF">A3D71_00875</name>
</gene>
<dbReference type="GO" id="GO:0006457">
    <property type="term" value="P:protein folding"/>
    <property type="evidence" value="ECO:0007669"/>
    <property type="project" value="InterPro"/>
</dbReference>
<dbReference type="GO" id="GO:0016020">
    <property type="term" value="C:membrane"/>
    <property type="evidence" value="ECO:0007669"/>
    <property type="project" value="UniProtKB-SubCell"/>
</dbReference>
<sequence>MSVETLNYLLALGVLAMQVAGAGFLALYFLQKRFTDLQDVGDLLSRWGLWLAFLLTLAATVMTLYYSEVLGFAPCGWCWVQRVFLWPQALLFAVALWKQERSVADFSIALSIFGAAAALYQHYLQMGGGALIPCPASGAGDCAQRILFELGYVTFPLMAATLFGFLIVLMLYIRKR</sequence>
<dbReference type="EMBL" id="MFLK01000036">
    <property type="protein sequence ID" value="OGG65714.1"/>
    <property type="molecule type" value="Genomic_DNA"/>
</dbReference>
<feature type="transmembrane region" description="Helical" evidence="12">
    <location>
        <begin position="49"/>
        <end position="67"/>
    </location>
</feature>
<evidence type="ECO:0000256" key="12">
    <source>
        <dbReference type="SAM" id="Phobius"/>
    </source>
</evidence>
<comment type="subcellular location">
    <subcellularLocation>
        <location evidence="1">Membrane</location>
        <topology evidence="1">Multi-pass membrane protein</topology>
    </subcellularLocation>
</comment>
<evidence type="ECO:0000256" key="1">
    <source>
        <dbReference type="ARBA" id="ARBA00004141"/>
    </source>
</evidence>
<feature type="transmembrane region" description="Helical" evidence="12">
    <location>
        <begin position="153"/>
        <end position="173"/>
    </location>
</feature>